<dbReference type="GO" id="GO:0000184">
    <property type="term" value="P:nuclear-transcribed mRNA catabolic process, nonsense-mediated decay"/>
    <property type="evidence" value="ECO:0007669"/>
    <property type="project" value="TreeGrafter"/>
</dbReference>
<dbReference type="RefSeq" id="XP_051447967.1">
    <property type="nucleotide sequence ID" value="XM_051586422.1"/>
</dbReference>
<dbReference type="InterPro" id="IPR018834">
    <property type="entry name" value="DNA/RNA-bd_Est1-type"/>
</dbReference>
<dbReference type="GO" id="GO:0005697">
    <property type="term" value="C:telomerase holoenzyme complex"/>
    <property type="evidence" value="ECO:0007669"/>
    <property type="project" value="TreeGrafter"/>
</dbReference>
<keyword evidence="3" id="KW-1185">Reference proteome</keyword>
<accession>A0AAD5HI71</accession>
<dbReference type="GO" id="GO:0042162">
    <property type="term" value="F:telomeric DNA binding"/>
    <property type="evidence" value="ECO:0007669"/>
    <property type="project" value="TreeGrafter"/>
</dbReference>
<reference evidence="2" key="2">
    <citation type="journal article" date="2022" name="Proc. Natl. Acad. Sci. U.S.A.">
        <title>Diploid-dominant life cycles characterize the early evolution of Fungi.</title>
        <authorList>
            <person name="Amses K.R."/>
            <person name="Simmons D.R."/>
            <person name="Longcore J.E."/>
            <person name="Mondo S.J."/>
            <person name="Seto K."/>
            <person name="Jeronimo G.H."/>
            <person name="Bonds A.E."/>
            <person name="Quandt C.A."/>
            <person name="Davis W.J."/>
            <person name="Chang Y."/>
            <person name="Federici B.A."/>
            <person name="Kuo A."/>
            <person name="LaButti K."/>
            <person name="Pangilinan J."/>
            <person name="Andreopoulos W."/>
            <person name="Tritt A."/>
            <person name="Riley R."/>
            <person name="Hundley H."/>
            <person name="Johnson J."/>
            <person name="Lipzen A."/>
            <person name="Barry K."/>
            <person name="Lang B.F."/>
            <person name="Cuomo C.A."/>
            <person name="Buchler N.E."/>
            <person name="Grigoriev I.V."/>
            <person name="Spatafora J.W."/>
            <person name="Stajich J.E."/>
            <person name="James T.Y."/>
        </authorList>
    </citation>
    <scope>NUCLEOTIDE SEQUENCE</scope>
    <source>
        <strain evidence="2">AG</strain>
    </source>
</reference>
<evidence type="ECO:0000313" key="2">
    <source>
        <dbReference type="EMBL" id="KAI8582963.1"/>
    </source>
</evidence>
<dbReference type="EMBL" id="MU620898">
    <property type="protein sequence ID" value="KAI8582963.1"/>
    <property type="molecule type" value="Genomic_DNA"/>
</dbReference>
<protein>
    <recommendedName>
        <fullName evidence="1">DNA/RNA-binding domain-containing protein</fullName>
    </recommendedName>
</protein>
<evidence type="ECO:0000313" key="3">
    <source>
        <dbReference type="Proteomes" id="UP001206595"/>
    </source>
</evidence>
<dbReference type="InterPro" id="IPR045153">
    <property type="entry name" value="Est1/Ebs1-like"/>
</dbReference>
<feature type="domain" description="DNA/RNA-binding" evidence="1">
    <location>
        <begin position="27"/>
        <end position="122"/>
    </location>
</feature>
<comment type="caution">
    <text evidence="2">The sequence shown here is derived from an EMBL/GenBank/DDBJ whole genome shotgun (WGS) entry which is preliminary data.</text>
</comment>
<dbReference type="GO" id="GO:0070034">
    <property type="term" value="F:telomerase RNA binding"/>
    <property type="evidence" value="ECO:0007669"/>
    <property type="project" value="TreeGrafter"/>
</dbReference>
<name>A0AAD5HI71_UMBRA</name>
<dbReference type="InterPro" id="IPR011990">
    <property type="entry name" value="TPR-like_helical_dom_sf"/>
</dbReference>
<dbReference type="PANTHER" id="PTHR15696:SF0">
    <property type="entry name" value="TELOMERASE-BINDING PROTEIN EST1A"/>
    <property type="match status" value="1"/>
</dbReference>
<dbReference type="GeneID" id="75911770"/>
<reference evidence="2" key="1">
    <citation type="submission" date="2021-06" db="EMBL/GenBank/DDBJ databases">
        <authorList>
            <consortium name="DOE Joint Genome Institute"/>
            <person name="Mondo S.J."/>
            <person name="Amses K.R."/>
            <person name="Simmons D.R."/>
            <person name="Longcore J.E."/>
            <person name="Seto K."/>
            <person name="Alves G.H."/>
            <person name="Bonds A.E."/>
            <person name="Quandt C.A."/>
            <person name="Davis W.J."/>
            <person name="Chang Y."/>
            <person name="Letcher P.M."/>
            <person name="Powell M.J."/>
            <person name="Kuo A."/>
            <person name="Labutti K."/>
            <person name="Pangilinan J."/>
            <person name="Andreopoulos W."/>
            <person name="Tritt A."/>
            <person name="Riley R."/>
            <person name="Hundley H."/>
            <person name="Johnson J."/>
            <person name="Lipzen A."/>
            <person name="Barry K."/>
            <person name="Berbee M.L."/>
            <person name="Buchler N.E."/>
            <person name="Grigoriev I.V."/>
            <person name="Spatafora J.W."/>
            <person name="Stajich J.E."/>
            <person name="James T.Y."/>
        </authorList>
    </citation>
    <scope>NUCLEOTIDE SEQUENCE</scope>
    <source>
        <strain evidence="2">AG</strain>
    </source>
</reference>
<dbReference type="PANTHER" id="PTHR15696">
    <property type="entry name" value="SMG-7 SUPPRESSOR WITH MORPHOLOGICAL EFFECT ON GENITALIA PROTEIN 7"/>
    <property type="match status" value="1"/>
</dbReference>
<organism evidence="2 3">
    <name type="scientific">Umbelopsis ramanniana AG</name>
    <dbReference type="NCBI Taxonomy" id="1314678"/>
    <lineage>
        <taxon>Eukaryota</taxon>
        <taxon>Fungi</taxon>
        <taxon>Fungi incertae sedis</taxon>
        <taxon>Mucoromycota</taxon>
        <taxon>Mucoromycotina</taxon>
        <taxon>Umbelopsidomycetes</taxon>
        <taxon>Umbelopsidales</taxon>
        <taxon>Umbelopsidaceae</taxon>
        <taxon>Umbelopsis</taxon>
    </lineage>
</organism>
<proteinExistence type="predicted"/>
<dbReference type="Pfam" id="PF10373">
    <property type="entry name" value="EST1_DNA_bind"/>
    <property type="match status" value="1"/>
</dbReference>
<evidence type="ECO:0000259" key="1">
    <source>
        <dbReference type="Pfam" id="PF10373"/>
    </source>
</evidence>
<dbReference type="SUPFAM" id="SSF48452">
    <property type="entry name" value="TPR-like"/>
    <property type="match status" value="1"/>
</dbReference>
<dbReference type="Proteomes" id="UP001206595">
    <property type="component" value="Unassembled WGS sequence"/>
</dbReference>
<dbReference type="Gene3D" id="1.25.40.10">
    <property type="entry name" value="Tetratricopeptide repeat domain"/>
    <property type="match status" value="1"/>
</dbReference>
<gene>
    <name evidence="2" type="ORF">K450DRAFT_225671</name>
</gene>
<sequence>MGDLERYNAVITTGDAPENPAERSYLAKTMYLKAIDIYRSNGKPYSQLALISINGGSAIDVVWYYCMSLAMKEPAAIAFDNLKSFYSKVRFSSTVAESTNSPKSADLRAAARKQVARAVEKFLTFQREVMYSNGSSAEFPSLGSGAASGGSESWQVAMEQATRTIFQTIKEDPDQASSLLKLLRSTLMRVTIILITTIWYLGRQQKGNVASPPILIFCFLKS</sequence>
<dbReference type="AlphaFoldDB" id="A0AAD5HI71"/>